<dbReference type="AlphaFoldDB" id="A0A822Z8X4"/>
<protein>
    <submittedName>
        <fullName evidence="1">Uncharacterized protein</fullName>
    </submittedName>
</protein>
<organism evidence="1 2">
    <name type="scientific">Nelumbo nucifera</name>
    <name type="common">Sacred lotus</name>
    <dbReference type="NCBI Taxonomy" id="4432"/>
    <lineage>
        <taxon>Eukaryota</taxon>
        <taxon>Viridiplantae</taxon>
        <taxon>Streptophyta</taxon>
        <taxon>Embryophyta</taxon>
        <taxon>Tracheophyta</taxon>
        <taxon>Spermatophyta</taxon>
        <taxon>Magnoliopsida</taxon>
        <taxon>Proteales</taxon>
        <taxon>Nelumbonaceae</taxon>
        <taxon>Nelumbo</taxon>
    </lineage>
</organism>
<dbReference type="EMBL" id="DUZY01000005">
    <property type="protein sequence ID" value="DAD40151.1"/>
    <property type="molecule type" value="Genomic_DNA"/>
</dbReference>
<evidence type="ECO:0000313" key="2">
    <source>
        <dbReference type="Proteomes" id="UP000607653"/>
    </source>
</evidence>
<sequence>MQRELGLSFIFIVVQFLNKAEYLKGFQIFESIIGAYASYVDVIGYSMNDASRAEL</sequence>
<comment type="caution">
    <text evidence="1">The sequence shown here is derived from an EMBL/GenBank/DDBJ whole genome shotgun (WGS) entry which is preliminary data.</text>
</comment>
<name>A0A822Z8X4_NELNU</name>
<proteinExistence type="predicted"/>
<reference evidence="1 2" key="1">
    <citation type="journal article" date="2020" name="Mol. Biol. Evol.">
        <title>Distinct Expression and Methylation Patterns for Genes with Different Fates following a Single Whole-Genome Duplication in Flowering Plants.</title>
        <authorList>
            <person name="Shi T."/>
            <person name="Rahmani R.S."/>
            <person name="Gugger P.F."/>
            <person name="Wang M."/>
            <person name="Li H."/>
            <person name="Zhang Y."/>
            <person name="Li Z."/>
            <person name="Wang Q."/>
            <person name="Van de Peer Y."/>
            <person name="Marchal K."/>
            <person name="Chen J."/>
        </authorList>
    </citation>
    <scope>NUCLEOTIDE SEQUENCE [LARGE SCALE GENOMIC DNA]</scope>
    <source>
        <tissue evidence="1">Leaf</tissue>
    </source>
</reference>
<accession>A0A822Z8X4</accession>
<dbReference type="Proteomes" id="UP000607653">
    <property type="component" value="Unassembled WGS sequence"/>
</dbReference>
<keyword evidence="2" id="KW-1185">Reference proteome</keyword>
<evidence type="ECO:0000313" key="1">
    <source>
        <dbReference type="EMBL" id="DAD40151.1"/>
    </source>
</evidence>
<gene>
    <name evidence="1" type="ORF">HUJ06_014474</name>
</gene>